<protein>
    <recommendedName>
        <fullName evidence="4">Ig-like domain-containing protein</fullName>
    </recommendedName>
</protein>
<feature type="signal peptide" evidence="1">
    <location>
        <begin position="1"/>
        <end position="19"/>
    </location>
</feature>
<sequence length="122" mass="13073">MALLVLCVSLVLGAAPAHAAGSFTWNASIKVSVTSREWTQSAGTTKIKASAICPGGNYQKGYSITLQRKNWNGWESKGRKSYVCGGAQTSSWTGMERGTFRFYLSRPNDGATLNLSGSVTYP</sequence>
<name>A0ABP7DLI6_9MICC</name>
<gene>
    <name evidence="2" type="ORF">GCM10022377_20810</name>
</gene>
<proteinExistence type="predicted"/>
<organism evidence="2 3">
    <name type="scientific">Zhihengliuella alba</name>
    <dbReference type="NCBI Taxonomy" id="547018"/>
    <lineage>
        <taxon>Bacteria</taxon>
        <taxon>Bacillati</taxon>
        <taxon>Actinomycetota</taxon>
        <taxon>Actinomycetes</taxon>
        <taxon>Micrococcales</taxon>
        <taxon>Micrococcaceae</taxon>
        <taxon>Zhihengliuella</taxon>
    </lineage>
</organism>
<feature type="chain" id="PRO_5045352529" description="Ig-like domain-containing protein" evidence="1">
    <location>
        <begin position="20"/>
        <end position="122"/>
    </location>
</feature>
<dbReference type="EMBL" id="BAABCJ010000005">
    <property type="protein sequence ID" value="GAA3706897.1"/>
    <property type="molecule type" value="Genomic_DNA"/>
</dbReference>
<evidence type="ECO:0008006" key="4">
    <source>
        <dbReference type="Google" id="ProtNLM"/>
    </source>
</evidence>
<keyword evidence="3" id="KW-1185">Reference proteome</keyword>
<keyword evidence="1" id="KW-0732">Signal</keyword>
<accession>A0ABP7DLI6</accession>
<evidence type="ECO:0000313" key="2">
    <source>
        <dbReference type="EMBL" id="GAA3706897.1"/>
    </source>
</evidence>
<evidence type="ECO:0000256" key="1">
    <source>
        <dbReference type="SAM" id="SignalP"/>
    </source>
</evidence>
<evidence type="ECO:0000313" key="3">
    <source>
        <dbReference type="Proteomes" id="UP001501536"/>
    </source>
</evidence>
<comment type="caution">
    <text evidence="2">The sequence shown here is derived from an EMBL/GenBank/DDBJ whole genome shotgun (WGS) entry which is preliminary data.</text>
</comment>
<reference evidence="3" key="1">
    <citation type="journal article" date="2019" name="Int. J. Syst. Evol. Microbiol.">
        <title>The Global Catalogue of Microorganisms (GCM) 10K type strain sequencing project: providing services to taxonomists for standard genome sequencing and annotation.</title>
        <authorList>
            <consortium name="The Broad Institute Genomics Platform"/>
            <consortium name="The Broad Institute Genome Sequencing Center for Infectious Disease"/>
            <person name="Wu L."/>
            <person name="Ma J."/>
        </authorList>
    </citation>
    <scope>NUCLEOTIDE SEQUENCE [LARGE SCALE GENOMIC DNA]</scope>
    <source>
        <strain evidence="3">JCM 16961</strain>
    </source>
</reference>
<dbReference type="Proteomes" id="UP001501536">
    <property type="component" value="Unassembled WGS sequence"/>
</dbReference>